<protein>
    <recommendedName>
        <fullName evidence="5">Enterochelin esterase N-terminal domain-containing protein</fullName>
    </recommendedName>
</protein>
<dbReference type="SUPFAM" id="SSF53474">
    <property type="entry name" value="alpha/beta-Hydrolases"/>
    <property type="match status" value="1"/>
</dbReference>
<dbReference type="Gene3D" id="3.40.50.1820">
    <property type="entry name" value="alpha/beta hydrolase"/>
    <property type="match status" value="1"/>
</dbReference>
<dbReference type="GO" id="GO:0006826">
    <property type="term" value="P:iron ion transport"/>
    <property type="evidence" value="ECO:0007669"/>
    <property type="project" value="InterPro"/>
</dbReference>
<evidence type="ECO:0000256" key="2">
    <source>
        <dbReference type="ARBA" id="ARBA00022490"/>
    </source>
</evidence>
<gene>
    <name evidence="6" type="ORF">LMG26788_00109</name>
</gene>
<dbReference type="InterPro" id="IPR013783">
    <property type="entry name" value="Ig-like_fold"/>
</dbReference>
<comment type="similarity">
    <text evidence="4">Belongs to the Fes family.</text>
</comment>
<dbReference type="GO" id="GO:0008849">
    <property type="term" value="F:enterochelin esterase activity"/>
    <property type="evidence" value="ECO:0007669"/>
    <property type="project" value="InterPro"/>
</dbReference>
<dbReference type="Gene3D" id="2.60.40.10">
    <property type="entry name" value="Immunoglobulins"/>
    <property type="match status" value="1"/>
</dbReference>
<organism evidence="6 7">
    <name type="scientific">Achromobacter pulmonis</name>
    <dbReference type="NCBI Taxonomy" id="1389932"/>
    <lineage>
        <taxon>Bacteria</taxon>
        <taxon>Pseudomonadati</taxon>
        <taxon>Pseudomonadota</taxon>
        <taxon>Betaproteobacteria</taxon>
        <taxon>Burkholderiales</taxon>
        <taxon>Alcaligenaceae</taxon>
        <taxon>Achromobacter</taxon>
    </lineage>
</organism>
<evidence type="ECO:0000256" key="1">
    <source>
        <dbReference type="ARBA" id="ARBA00004496"/>
    </source>
</evidence>
<accession>A0A6S7DL89</accession>
<feature type="domain" description="Enterochelin esterase N-terminal" evidence="5">
    <location>
        <begin position="221"/>
        <end position="327"/>
    </location>
</feature>
<dbReference type="InterPro" id="IPR029058">
    <property type="entry name" value="AB_hydrolase_fold"/>
</dbReference>
<dbReference type="AlphaFoldDB" id="A0A6S7DL89"/>
<dbReference type="GO" id="GO:0005506">
    <property type="term" value="F:iron ion binding"/>
    <property type="evidence" value="ECO:0007669"/>
    <property type="project" value="InterPro"/>
</dbReference>
<dbReference type="Proteomes" id="UP000494203">
    <property type="component" value="Unassembled WGS sequence"/>
</dbReference>
<dbReference type="PANTHER" id="PTHR48098">
    <property type="entry name" value="ENTEROCHELIN ESTERASE-RELATED"/>
    <property type="match status" value="1"/>
</dbReference>
<evidence type="ECO:0000313" key="7">
    <source>
        <dbReference type="Proteomes" id="UP000494203"/>
    </source>
</evidence>
<dbReference type="GO" id="GO:0005737">
    <property type="term" value="C:cytoplasm"/>
    <property type="evidence" value="ECO:0007669"/>
    <property type="project" value="UniProtKB-SubCell"/>
</dbReference>
<keyword evidence="2" id="KW-0963">Cytoplasm</keyword>
<dbReference type="InterPro" id="IPR021764">
    <property type="entry name" value="Enterochelin_esterase_N"/>
</dbReference>
<dbReference type="Pfam" id="PF00756">
    <property type="entry name" value="Esterase"/>
    <property type="match status" value="1"/>
</dbReference>
<evidence type="ECO:0000259" key="5">
    <source>
        <dbReference type="Pfam" id="PF11806"/>
    </source>
</evidence>
<dbReference type="InterPro" id="IPR050583">
    <property type="entry name" value="Mycobacterial_A85_antigen"/>
</dbReference>
<evidence type="ECO:0000256" key="3">
    <source>
        <dbReference type="ARBA" id="ARBA00022801"/>
    </source>
</evidence>
<dbReference type="InterPro" id="IPR000801">
    <property type="entry name" value="Esterase-like"/>
</dbReference>
<dbReference type="Pfam" id="PF11806">
    <property type="entry name" value="Enterochelin_N"/>
    <property type="match status" value="1"/>
</dbReference>
<dbReference type="EMBL" id="CADIKZ010000001">
    <property type="protein sequence ID" value="CAB3817837.1"/>
    <property type="molecule type" value="Genomic_DNA"/>
</dbReference>
<dbReference type="InterPro" id="IPR014756">
    <property type="entry name" value="Ig_E-set"/>
</dbReference>
<proteinExistence type="inferred from homology"/>
<name>A0A6S7DL89_9BURK</name>
<dbReference type="SUPFAM" id="SSF81296">
    <property type="entry name" value="E set domains"/>
    <property type="match status" value="1"/>
</dbReference>
<dbReference type="PANTHER" id="PTHR48098:SF3">
    <property type="entry name" value="IRON(III) ENTEROBACTIN ESTERASE"/>
    <property type="match status" value="1"/>
</dbReference>
<keyword evidence="7" id="KW-1185">Reference proteome</keyword>
<evidence type="ECO:0000256" key="4">
    <source>
        <dbReference type="ARBA" id="ARBA00024201"/>
    </source>
</evidence>
<sequence>MGGAAIPASLAGWLDRIGLFSGNNDTYFVFGNPHTDSCPRAGARASRVGNNKMHSKRNNLWRARWLALALAVGPGAVLAQSAQGRVAPGVPVDTALALSRGEFVAGQWEAAPGVAIDLLDADGRHLRRLSDAERPAGGLMLVAPADGRYTVRASGQGAYRWTLSQRVPLEAQHAPAPAIDSPRLAALAHELTQGGNTEAFWRDMAARGTPLVEPVDATHDRVTFLWRGAERNVRLFGGPGHDHTMLMRLGASDVWYASFVLPRSTRLSYKLAPDVPELPGPDVARRRAILATAQADPLNPKPYPARGVDAFQYASVLELADAPPEPWVAPRAGVTPGTVETRPITSAILGNTRDIQLYRPAGWRPGGADNHVLVLFDAGPYLNRVPTPIILDNMIAAGVIPPTAALLISNPTAESRGLELPPNPDFADFLARELMPWAARQGIAAPAARTVIGGSSYGGLASSYAALRHPEVFGNVLSQSGSYWWGQPGGEDQWLTRQYAAVRRLPIRFYLVAGQFETGRAGQPGIFETNRHLRDVLQAKGYVVTHREVAGGHDYLSWRGTLSNGLIDLIGAGAPAR</sequence>
<evidence type="ECO:0000313" key="6">
    <source>
        <dbReference type="EMBL" id="CAB3817837.1"/>
    </source>
</evidence>
<comment type="subcellular location">
    <subcellularLocation>
        <location evidence="1">Cytoplasm</location>
    </subcellularLocation>
</comment>
<keyword evidence="3" id="KW-0378">Hydrolase</keyword>
<reference evidence="6 7" key="1">
    <citation type="submission" date="2020-04" db="EMBL/GenBank/DDBJ databases">
        <authorList>
            <person name="De Canck E."/>
        </authorList>
    </citation>
    <scope>NUCLEOTIDE SEQUENCE [LARGE SCALE GENOMIC DNA]</scope>
    <source>
        <strain evidence="6 7">LMG 26788</strain>
    </source>
</reference>